<evidence type="ECO:0000313" key="1">
    <source>
        <dbReference type="EMBL" id="JAG21641.1"/>
    </source>
</evidence>
<sequence>MKFLRRKESKTSHGPRLTSKNIDLNNEIHRFNRRYNKLVGIKRKFLLHVVNFQNAAAVVDEVTIGEDETRGLALTEITGGKHKHGVLMRPGLLEHASAKIKSNNFNHECSCMKFHVDL</sequence>
<keyword evidence="1" id="KW-0687">Ribonucleoprotein</keyword>
<reference evidence="2" key="3">
    <citation type="submission" date="2014-09" db="EMBL/GenBank/DDBJ databases">
        <authorList>
            <person name="Magalhaes I.L.F."/>
            <person name="Oliveira U."/>
            <person name="Santos F.R."/>
            <person name="Vidigal T.H.D.A."/>
            <person name="Brescovit A.D."/>
            <person name="Santos A.J."/>
        </authorList>
    </citation>
    <scope>NUCLEOTIDE SEQUENCE</scope>
</reference>
<accession>A0A0A9XPV7</accession>
<proteinExistence type="predicted"/>
<reference evidence="1" key="2">
    <citation type="submission" date="2014-07" db="EMBL/GenBank/DDBJ databases">
        <authorList>
            <person name="Hull J."/>
        </authorList>
    </citation>
    <scope>NUCLEOTIDE SEQUENCE</scope>
</reference>
<keyword evidence="1" id="KW-0689">Ribosomal protein</keyword>
<dbReference type="EMBL" id="GBRD01015204">
    <property type="protein sequence ID" value="JAG50622.1"/>
    <property type="molecule type" value="Transcribed_RNA"/>
</dbReference>
<organism evidence="1">
    <name type="scientific">Lygus hesperus</name>
    <name type="common">Western plant bug</name>
    <dbReference type="NCBI Taxonomy" id="30085"/>
    <lineage>
        <taxon>Eukaryota</taxon>
        <taxon>Metazoa</taxon>
        <taxon>Ecdysozoa</taxon>
        <taxon>Arthropoda</taxon>
        <taxon>Hexapoda</taxon>
        <taxon>Insecta</taxon>
        <taxon>Pterygota</taxon>
        <taxon>Neoptera</taxon>
        <taxon>Paraneoptera</taxon>
        <taxon>Hemiptera</taxon>
        <taxon>Heteroptera</taxon>
        <taxon>Panheteroptera</taxon>
        <taxon>Cimicomorpha</taxon>
        <taxon>Miridae</taxon>
        <taxon>Mirini</taxon>
        <taxon>Lygus</taxon>
    </lineage>
</organism>
<gene>
    <name evidence="1" type="primary">rpsQ_0</name>
    <name evidence="1" type="ORF">CM83_32891</name>
</gene>
<dbReference type="GO" id="GO:0005840">
    <property type="term" value="C:ribosome"/>
    <property type="evidence" value="ECO:0007669"/>
    <property type="project" value="UniProtKB-KW"/>
</dbReference>
<reference evidence="1" key="1">
    <citation type="journal article" date="2014" name="PLoS ONE">
        <title>Transcriptome-Based Identification of ABC Transporters in the Western Tarnished Plant Bug Lygus hesperus.</title>
        <authorList>
            <person name="Hull J.J."/>
            <person name="Chaney K."/>
            <person name="Geib S.M."/>
            <person name="Fabrick J.A."/>
            <person name="Brent C.S."/>
            <person name="Walsh D."/>
            <person name="Lavine L.C."/>
        </authorList>
    </citation>
    <scope>NUCLEOTIDE SEQUENCE</scope>
</reference>
<evidence type="ECO:0000313" key="2">
    <source>
        <dbReference type="EMBL" id="JAG50622.1"/>
    </source>
</evidence>
<protein>
    <submittedName>
        <fullName evidence="1">30S ribosomal protein S17</fullName>
    </submittedName>
</protein>
<dbReference type="EMBL" id="GBHO01021963">
    <property type="protein sequence ID" value="JAG21641.1"/>
    <property type="molecule type" value="Transcribed_RNA"/>
</dbReference>
<name>A0A0A9XPV7_LYGHE</name>
<dbReference type="AlphaFoldDB" id="A0A0A9XPV7"/>